<evidence type="ECO:0000256" key="1">
    <source>
        <dbReference type="ARBA" id="ARBA00005417"/>
    </source>
</evidence>
<dbReference type="HOGENOM" id="CLU_000604_1_23_0"/>
<keyword evidence="7" id="KW-1185">Reference proteome</keyword>
<dbReference type="InterPro" id="IPR017871">
    <property type="entry name" value="ABC_transporter-like_CS"/>
</dbReference>
<dbReference type="PANTHER" id="PTHR43776:SF7">
    <property type="entry name" value="D,D-DIPEPTIDE TRANSPORT ATP-BINDING PROTEIN DDPF-RELATED"/>
    <property type="match status" value="1"/>
</dbReference>
<dbReference type="STRING" id="572547.Amico_0464"/>
<dbReference type="PROSITE" id="PS50893">
    <property type="entry name" value="ABC_TRANSPORTER_2"/>
    <property type="match status" value="1"/>
</dbReference>
<dbReference type="AlphaFoldDB" id="D5EDH3"/>
<evidence type="ECO:0000259" key="5">
    <source>
        <dbReference type="PROSITE" id="PS50893"/>
    </source>
</evidence>
<dbReference type="EMBL" id="CP001997">
    <property type="protein sequence ID" value="ADE56605.1"/>
    <property type="molecule type" value="Genomic_DNA"/>
</dbReference>
<dbReference type="GO" id="GO:0016887">
    <property type="term" value="F:ATP hydrolysis activity"/>
    <property type="evidence" value="ECO:0007669"/>
    <property type="project" value="InterPro"/>
</dbReference>
<protein>
    <submittedName>
        <fullName evidence="6">ABC transporter related protein</fullName>
    </submittedName>
</protein>
<organism evidence="6 7">
    <name type="scientific">Aminobacterium colombiense (strain DSM 12261 / ALA-1)</name>
    <dbReference type="NCBI Taxonomy" id="572547"/>
    <lineage>
        <taxon>Bacteria</taxon>
        <taxon>Thermotogati</taxon>
        <taxon>Synergistota</taxon>
        <taxon>Synergistia</taxon>
        <taxon>Synergistales</taxon>
        <taxon>Aminobacteriaceae</taxon>
        <taxon>Aminobacterium</taxon>
    </lineage>
</organism>
<keyword evidence="4" id="KW-0067">ATP-binding</keyword>
<dbReference type="InterPro" id="IPR003439">
    <property type="entry name" value="ABC_transporter-like_ATP-bd"/>
</dbReference>
<keyword evidence="2" id="KW-0813">Transport</keyword>
<dbReference type="PROSITE" id="PS00211">
    <property type="entry name" value="ABC_TRANSPORTER_1"/>
    <property type="match status" value="1"/>
</dbReference>
<dbReference type="KEGG" id="aco:Amico_0464"/>
<dbReference type="SUPFAM" id="SSF52540">
    <property type="entry name" value="P-loop containing nucleoside triphosphate hydrolases"/>
    <property type="match status" value="1"/>
</dbReference>
<reference evidence="6 7" key="1">
    <citation type="journal article" date="2010" name="Stand. Genomic Sci.">
        <title>Complete genome sequence of Aminobacterium colombiense type strain (ALA-1).</title>
        <authorList>
            <person name="Chertkov O."/>
            <person name="Sikorski J."/>
            <person name="Brambilla E."/>
            <person name="Lapidus A."/>
            <person name="Copeland A."/>
            <person name="Glavina Del Rio T."/>
            <person name="Nolan M."/>
            <person name="Lucas S."/>
            <person name="Tice H."/>
            <person name="Cheng J.F."/>
            <person name="Han C."/>
            <person name="Detter J.C."/>
            <person name="Bruce D."/>
            <person name="Tapia R."/>
            <person name="Goodwin L."/>
            <person name="Pitluck S."/>
            <person name="Liolios K."/>
            <person name="Ivanova N."/>
            <person name="Mavromatis K."/>
            <person name="Ovchinnikova G."/>
            <person name="Pati A."/>
            <person name="Chen A."/>
            <person name="Palaniappan K."/>
            <person name="Land M."/>
            <person name="Hauser L."/>
            <person name="Chang Y.J."/>
            <person name="Jeffries C.D."/>
            <person name="Spring S."/>
            <person name="Rohde M."/>
            <person name="Goker M."/>
            <person name="Bristow J."/>
            <person name="Eisen J.A."/>
            <person name="Markowitz V."/>
            <person name="Hugenholtz P."/>
            <person name="Kyrpides N.C."/>
            <person name="Klenk H.P."/>
        </authorList>
    </citation>
    <scope>NUCLEOTIDE SEQUENCE [LARGE SCALE GENOMIC DNA]</scope>
    <source>
        <strain evidence="7">DSM 12261 / ALA-1</strain>
    </source>
</reference>
<keyword evidence="3" id="KW-0547">Nucleotide-binding</keyword>
<gene>
    <name evidence="6" type="ordered locus">Amico_0464</name>
</gene>
<feature type="domain" description="ABC transporter" evidence="5">
    <location>
        <begin position="7"/>
        <end position="228"/>
    </location>
</feature>
<evidence type="ECO:0000313" key="7">
    <source>
        <dbReference type="Proteomes" id="UP000002366"/>
    </source>
</evidence>
<accession>D5EDH3</accession>
<evidence type="ECO:0000256" key="3">
    <source>
        <dbReference type="ARBA" id="ARBA00022741"/>
    </source>
</evidence>
<dbReference type="InterPro" id="IPR003593">
    <property type="entry name" value="AAA+_ATPase"/>
</dbReference>
<dbReference type="Pfam" id="PF00005">
    <property type="entry name" value="ABC_tran"/>
    <property type="match status" value="1"/>
</dbReference>
<dbReference type="OrthoDB" id="9791546at2"/>
<dbReference type="GO" id="GO:0005524">
    <property type="term" value="F:ATP binding"/>
    <property type="evidence" value="ECO:0007669"/>
    <property type="project" value="UniProtKB-KW"/>
</dbReference>
<proteinExistence type="inferred from homology"/>
<dbReference type="PANTHER" id="PTHR43776">
    <property type="entry name" value="TRANSPORT ATP-BINDING PROTEIN"/>
    <property type="match status" value="1"/>
</dbReference>
<comment type="similarity">
    <text evidence="1">Belongs to the ABC transporter superfamily.</text>
</comment>
<dbReference type="RefSeq" id="WP_013047871.1">
    <property type="nucleotide sequence ID" value="NC_014011.1"/>
</dbReference>
<dbReference type="InterPro" id="IPR050319">
    <property type="entry name" value="ABC_transp_ATP-bind"/>
</dbReference>
<dbReference type="InterPro" id="IPR027417">
    <property type="entry name" value="P-loop_NTPase"/>
</dbReference>
<sequence length="228" mass="25638">MKNIFAVEGQSLSKTFLRKGGSQIVLFSHLSVSFKKGEVVGLVGPSGKGKTTLGDILLGLIVPDRGKVLWKGQDIRTLSKTKKKNLRPYFQKIHQDPGSSFPQNRLIRTIFEDFFRWGYHPALSSEKEWWNALGEGMEKASLSERLLHRYPCQLSGGELQRFALLRALLFSPLFLVADEPTSRLDPSVQAKVAHMLVEEAHVKSIAVLFISHDEVLLNALCSRIIRLE</sequence>
<evidence type="ECO:0000313" key="6">
    <source>
        <dbReference type="EMBL" id="ADE56605.1"/>
    </source>
</evidence>
<dbReference type="Proteomes" id="UP000002366">
    <property type="component" value="Chromosome"/>
</dbReference>
<dbReference type="GO" id="GO:0055085">
    <property type="term" value="P:transmembrane transport"/>
    <property type="evidence" value="ECO:0007669"/>
    <property type="project" value="UniProtKB-ARBA"/>
</dbReference>
<evidence type="ECO:0000256" key="4">
    <source>
        <dbReference type="ARBA" id="ARBA00022840"/>
    </source>
</evidence>
<dbReference type="SMART" id="SM00382">
    <property type="entry name" value="AAA"/>
    <property type="match status" value="1"/>
</dbReference>
<dbReference type="Gene3D" id="3.40.50.300">
    <property type="entry name" value="P-loop containing nucleotide triphosphate hydrolases"/>
    <property type="match status" value="1"/>
</dbReference>
<dbReference type="eggNOG" id="COG4608">
    <property type="taxonomic scope" value="Bacteria"/>
</dbReference>
<name>D5EDH3_AMICL</name>
<evidence type="ECO:0000256" key="2">
    <source>
        <dbReference type="ARBA" id="ARBA00022448"/>
    </source>
</evidence>